<name>A0ABN1K3P7_9BURK</name>
<feature type="transmembrane region" description="Helical" evidence="1">
    <location>
        <begin position="85"/>
        <end position="116"/>
    </location>
</feature>
<keyword evidence="1" id="KW-0472">Membrane</keyword>
<accession>A0ABN1K3P7</accession>
<keyword evidence="1" id="KW-1133">Transmembrane helix</keyword>
<evidence type="ECO:0000313" key="3">
    <source>
        <dbReference type="EMBL" id="GAA0753852.1"/>
    </source>
</evidence>
<keyword evidence="1" id="KW-0812">Transmembrane</keyword>
<dbReference type="Proteomes" id="UP001500279">
    <property type="component" value="Unassembled WGS sequence"/>
</dbReference>
<dbReference type="InterPro" id="IPR009936">
    <property type="entry name" value="DUF1468"/>
</dbReference>
<feature type="domain" description="DUF1468" evidence="2">
    <location>
        <begin position="12"/>
        <end position="161"/>
    </location>
</feature>
<feature type="transmembrane region" description="Helical" evidence="1">
    <location>
        <begin position="136"/>
        <end position="158"/>
    </location>
</feature>
<feature type="transmembrane region" description="Helical" evidence="1">
    <location>
        <begin position="44"/>
        <end position="64"/>
    </location>
</feature>
<reference evidence="3 4" key="1">
    <citation type="journal article" date="2019" name="Int. J. Syst. Evol. Microbiol.">
        <title>The Global Catalogue of Microorganisms (GCM) 10K type strain sequencing project: providing services to taxonomists for standard genome sequencing and annotation.</title>
        <authorList>
            <consortium name="The Broad Institute Genomics Platform"/>
            <consortium name="The Broad Institute Genome Sequencing Center for Infectious Disease"/>
            <person name="Wu L."/>
            <person name="Ma J."/>
        </authorList>
    </citation>
    <scope>NUCLEOTIDE SEQUENCE [LARGE SCALE GENOMIC DNA]</scope>
    <source>
        <strain evidence="3 4">JCM 15503</strain>
    </source>
</reference>
<evidence type="ECO:0000259" key="2">
    <source>
        <dbReference type="Pfam" id="PF07331"/>
    </source>
</evidence>
<protein>
    <recommendedName>
        <fullName evidence="2">DUF1468 domain-containing protein</fullName>
    </recommendedName>
</protein>
<sequence>MSPPAVNRPQMLVGAGVIVLGGVLAVGALAIPANAGYAGVGPNFLPWLVAVALLACGVGLVWQARRGGFRAMETPSGAAHGDWRSMAWVAAGVLLNAAAITRIGFVFSCALCYVLAVRGLRLSEGKPAGSVRTTLVDAAVGLAISAPVFWLFTQLLAINLPGLTGTGWL</sequence>
<evidence type="ECO:0000313" key="4">
    <source>
        <dbReference type="Proteomes" id="UP001500279"/>
    </source>
</evidence>
<dbReference type="Pfam" id="PF07331">
    <property type="entry name" value="TctB"/>
    <property type="match status" value="1"/>
</dbReference>
<dbReference type="EMBL" id="BAAAEW010000018">
    <property type="protein sequence ID" value="GAA0753852.1"/>
    <property type="molecule type" value="Genomic_DNA"/>
</dbReference>
<organism evidence="3 4">
    <name type="scientific">Ideonella azotifigens</name>
    <dbReference type="NCBI Taxonomy" id="513160"/>
    <lineage>
        <taxon>Bacteria</taxon>
        <taxon>Pseudomonadati</taxon>
        <taxon>Pseudomonadota</taxon>
        <taxon>Betaproteobacteria</taxon>
        <taxon>Burkholderiales</taxon>
        <taxon>Sphaerotilaceae</taxon>
        <taxon>Ideonella</taxon>
    </lineage>
</organism>
<gene>
    <name evidence="3" type="ORF">GCM10009107_29650</name>
</gene>
<feature type="transmembrane region" description="Helical" evidence="1">
    <location>
        <begin position="12"/>
        <end position="32"/>
    </location>
</feature>
<comment type="caution">
    <text evidence="3">The sequence shown here is derived from an EMBL/GenBank/DDBJ whole genome shotgun (WGS) entry which is preliminary data.</text>
</comment>
<keyword evidence="4" id="KW-1185">Reference proteome</keyword>
<evidence type="ECO:0000256" key="1">
    <source>
        <dbReference type="SAM" id="Phobius"/>
    </source>
</evidence>
<dbReference type="RefSeq" id="WP_231012867.1">
    <property type="nucleotide sequence ID" value="NZ_BAAAEW010000018.1"/>
</dbReference>
<proteinExistence type="predicted"/>